<dbReference type="Proteomes" id="UP000248340">
    <property type="component" value="Unassembled WGS sequence"/>
</dbReference>
<dbReference type="VEuPathDB" id="FungiDB:BO82DRAFT_160475"/>
<keyword evidence="10" id="KW-0746">Sphingolipid metabolism</keyword>
<keyword evidence="4 10" id="KW-0812">Transmembrane</keyword>
<dbReference type="GeneID" id="37132993"/>
<evidence type="ECO:0000313" key="13">
    <source>
        <dbReference type="Proteomes" id="UP000248340"/>
    </source>
</evidence>
<proteinExistence type="inferred from homology"/>
<keyword evidence="3 10" id="KW-0813">Transport</keyword>
<evidence type="ECO:0000256" key="1">
    <source>
        <dbReference type="ARBA" id="ARBA00004477"/>
    </source>
</evidence>
<organism evidence="12 13">
    <name type="scientific">Aspergillus uvarum CBS 121591</name>
    <dbReference type="NCBI Taxonomy" id="1448315"/>
    <lineage>
        <taxon>Eukaryota</taxon>
        <taxon>Fungi</taxon>
        <taxon>Dikarya</taxon>
        <taxon>Ascomycota</taxon>
        <taxon>Pezizomycotina</taxon>
        <taxon>Eurotiomycetes</taxon>
        <taxon>Eurotiomycetidae</taxon>
        <taxon>Eurotiales</taxon>
        <taxon>Aspergillaceae</taxon>
        <taxon>Aspergillus</taxon>
        <taxon>Aspergillus subgen. Circumdati</taxon>
    </lineage>
</organism>
<reference evidence="12 13" key="1">
    <citation type="submission" date="2016-12" db="EMBL/GenBank/DDBJ databases">
        <title>The genomes of Aspergillus section Nigri reveals drivers in fungal speciation.</title>
        <authorList>
            <consortium name="DOE Joint Genome Institute"/>
            <person name="Vesth T.C."/>
            <person name="Nybo J."/>
            <person name="Theobald S."/>
            <person name="Brandl J."/>
            <person name="Frisvad J.C."/>
            <person name="Nielsen K.F."/>
            <person name="Lyhne E.K."/>
            <person name="Kogle M.E."/>
            <person name="Kuo A."/>
            <person name="Riley R."/>
            <person name="Clum A."/>
            <person name="Nolan M."/>
            <person name="Lipzen A."/>
            <person name="Salamov A."/>
            <person name="Henrissat B."/>
            <person name="Wiebenga A."/>
            <person name="De Vries R.P."/>
            <person name="Grigoriev I.V."/>
            <person name="Mortensen U.H."/>
            <person name="Andersen M.R."/>
            <person name="Baker S.E."/>
        </authorList>
    </citation>
    <scope>NUCLEOTIDE SEQUENCE [LARGE SCALE GENOMIC DNA]</scope>
    <source>
        <strain evidence="12 13">CBS 121591</strain>
    </source>
</reference>
<dbReference type="AlphaFoldDB" id="A0A319C1R1"/>
<keyword evidence="5 10" id="KW-0256">Endoplasmic reticulum</keyword>
<dbReference type="GO" id="GO:0000139">
    <property type="term" value="C:Golgi membrane"/>
    <property type="evidence" value="ECO:0007669"/>
    <property type="project" value="UniProtKB-SubCell"/>
</dbReference>
<evidence type="ECO:0000256" key="3">
    <source>
        <dbReference type="ARBA" id="ARBA00022448"/>
    </source>
</evidence>
<sequence length="456" mass="48511">MPICIECSYPVSHLYSTYSRADDRSLGKGVRLTQCPRCQRFADKYVEYDFVVLFIDLVLIKPQVYRHLLFNRLGGGYDNQFDRSIIRLGILLLLFDVYLTWARIEKSPSIVDTFLWRAPVIVQYLFFLSLNALATLAHHLTIRLLASILAPTPRGHVAKSNTTNNTGTETSHSWTPVLPSFPASQLSPTATPTASILSPPKLVPQGSSSSLHDVATTASTGAITTGSESQTQTPTAHSPPPPPPPLRRSSTAPIQNMAMNIPMGMNIRPLPPPSPASPTAISTALLVSSCAKLFPILLVIWGPDGSGNAFTNTTTTASHSTIDLIGSSANTVSPTALDSILTPIATITAAITTATQTPSTSSLSSSSSSLSSSLLDSVIRALPESVSTGYLAEFFELMGSLLSLGAADSHLVLLSNIEALYILLGCGYLRAVALAVTGLVARWSVQRAILGLVGVI</sequence>
<dbReference type="GO" id="GO:0005789">
    <property type="term" value="C:endoplasmic reticulum membrane"/>
    <property type="evidence" value="ECO:0007669"/>
    <property type="project" value="UniProtKB-SubCell"/>
</dbReference>
<evidence type="ECO:0000313" key="12">
    <source>
        <dbReference type="EMBL" id="PYH78137.1"/>
    </source>
</evidence>
<gene>
    <name evidence="12" type="ORF">BO82DRAFT_160475</name>
</gene>
<dbReference type="PANTHER" id="PTHR14467">
    <property type="entry name" value="ARV1"/>
    <property type="match status" value="1"/>
</dbReference>
<feature type="compositionally biased region" description="Polar residues" evidence="11">
    <location>
        <begin position="182"/>
        <end position="196"/>
    </location>
</feature>
<feature type="compositionally biased region" description="Pro residues" evidence="11">
    <location>
        <begin position="237"/>
        <end position="246"/>
    </location>
</feature>
<dbReference type="RefSeq" id="XP_025488337.1">
    <property type="nucleotide sequence ID" value="XM_025630252.1"/>
</dbReference>
<dbReference type="STRING" id="1448315.A0A319C1R1"/>
<feature type="transmembrane region" description="Helical" evidence="10">
    <location>
        <begin position="85"/>
        <end position="102"/>
    </location>
</feature>
<accession>A0A319C1R1</accession>
<evidence type="ECO:0000256" key="9">
    <source>
        <dbReference type="ARBA" id="ARBA00023136"/>
    </source>
</evidence>
<dbReference type="PANTHER" id="PTHR14467:SF0">
    <property type="entry name" value="PROTEIN ARV1"/>
    <property type="match status" value="1"/>
</dbReference>
<name>A0A319C1R1_9EURO</name>
<keyword evidence="7 10" id="KW-0445">Lipid transport</keyword>
<dbReference type="OrthoDB" id="2192830at2759"/>
<comment type="function">
    <text evidence="10">Mediator of sterol homeostasis involved in sterol uptake, trafficking and distribution into membranes.</text>
</comment>
<keyword evidence="10" id="KW-0333">Golgi apparatus</keyword>
<dbReference type="GO" id="GO:0097036">
    <property type="term" value="P:regulation of plasma membrane sterol distribution"/>
    <property type="evidence" value="ECO:0007669"/>
    <property type="project" value="UniProtKB-UniRule"/>
</dbReference>
<keyword evidence="13" id="KW-1185">Reference proteome</keyword>
<dbReference type="InterPro" id="IPR007290">
    <property type="entry name" value="Arv1"/>
</dbReference>
<evidence type="ECO:0000256" key="5">
    <source>
        <dbReference type="ARBA" id="ARBA00022824"/>
    </source>
</evidence>
<dbReference type="Pfam" id="PF04161">
    <property type="entry name" value="Arv1"/>
    <property type="match status" value="2"/>
</dbReference>
<dbReference type="EMBL" id="KZ821732">
    <property type="protein sequence ID" value="PYH78137.1"/>
    <property type="molecule type" value="Genomic_DNA"/>
</dbReference>
<dbReference type="GO" id="GO:0032366">
    <property type="term" value="P:intracellular sterol transport"/>
    <property type="evidence" value="ECO:0007669"/>
    <property type="project" value="UniProtKB-UniRule"/>
</dbReference>
<protein>
    <recommendedName>
        <fullName evidence="10">Protein ARV</fullName>
    </recommendedName>
</protein>
<comment type="function">
    <text evidence="10">Regulates also the sphingolipid metabolism.</text>
</comment>
<dbReference type="GO" id="GO:0006665">
    <property type="term" value="P:sphingolipid metabolic process"/>
    <property type="evidence" value="ECO:0007669"/>
    <property type="project" value="UniProtKB-UniRule"/>
</dbReference>
<evidence type="ECO:0000256" key="10">
    <source>
        <dbReference type="RuleBase" id="RU368065"/>
    </source>
</evidence>
<comment type="subcellular location">
    <subcellularLocation>
        <location evidence="1 10">Endoplasmic reticulum membrane</location>
        <topology evidence="1 10">Multi-pass membrane protein</topology>
    </subcellularLocation>
    <subcellularLocation>
        <location evidence="10">Golgi apparatus membrane</location>
        <topology evidence="10">Multi-pass membrane protein</topology>
    </subcellularLocation>
</comment>
<feature type="transmembrane region" description="Helical" evidence="10">
    <location>
        <begin position="114"/>
        <end position="134"/>
    </location>
</feature>
<evidence type="ECO:0000256" key="8">
    <source>
        <dbReference type="ARBA" id="ARBA00023098"/>
    </source>
</evidence>
<evidence type="ECO:0000256" key="7">
    <source>
        <dbReference type="ARBA" id="ARBA00023055"/>
    </source>
</evidence>
<dbReference type="GO" id="GO:0016125">
    <property type="term" value="P:sterol metabolic process"/>
    <property type="evidence" value="ECO:0007669"/>
    <property type="project" value="UniProtKB-UniRule"/>
</dbReference>
<keyword evidence="9 10" id="KW-0472">Membrane</keyword>
<keyword evidence="8 10" id="KW-0443">Lipid metabolism</keyword>
<evidence type="ECO:0000256" key="2">
    <source>
        <dbReference type="ARBA" id="ARBA00009187"/>
    </source>
</evidence>
<evidence type="ECO:0000256" key="11">
    <source>
        <dbReference type="SAM" id="MobiDB-lite"/>
    </source>
</evidence>
<dbReference type="GO" id="GO:0032541">
    <property type="term" value="C:cortical endoplasmic reticulum"/>
    <property type="evidence" value="ECO:0007669"/>
    <property type="project" value="TreeGrafter"/>
</dbReference>
<evidence type="ECO:0000256" key="6">
    <source>
        <dbReference type="ARBA" id="ARBA00022989"/>
    </source>
</evidence>
<comment type="similarity">
    <text evidence="2 10">Belongs to the ARV1 family.</text>
</comment>
<keyword evidence="6 10" id="KW-1133">Transmembrane helix</keyword>
<feature type="compositionally biased region" description="Low complexity" evidence="11">
    <location>
        <begin position="215"/>
        <end position="236"/>
    </location>
</feature>
<feature type="compositionally biased region" description="Low complexity" evidence="11">
    <location>
        <begin position="161"/>
        <end position="170"/>
    </location>
</feature>
<feature type="region of interest" description="Disordered" evidence="11">
    <location>
        <begin position="155"/>
        <end position="251"/>
    </location>
</feature>
<feature type="transmembrane region" description="Helical" evidence="10">
    <location>
        <begin position="46"/>
        <end position="65"/>
    </location>
</feature>
<evidence type="ECO:0000256" key="4">
    <source>
        <dbReference type="ARBA" id="ARBA00022692"/>
    </source>
</evidence>